<comment type="similarity">
    <text evidence="2 8">Belongs to the 4-toluene sulfonate uptake permease (TSUP) (TC 2.A.102) family.</text>
</comment>
<dbReference type="InterPro" id="IPR052017">
    <property type="entry name" value="TSUP"/>
</dbReference>
<keyword evidence="4 8" id="KW-1003">Cell membrane</keyword>
<reference evidence="9 10" key="1">
    <citation type="submission" date="2018-11" db="EMBL/GenBank/DDBJ databases">
        <title>Sequencing the genomes of 1000 actinobacteria strains.</title>
        <authorList>
            <person name="Klenk H.-P."/>
        </authorList>
    </citation>
    <scope>NUCLEOTIDE SEQUENCE [LARGE SCALE GENOMIC DNA]</scope>
    <source>
        <strain evidence="9 10">DSM 14418</strain>
    </source>
</reference>
<evidence type="ECO:0000256" key="4">
    <source>
        <dbReference type="ARBA" id="ARBA00022475"/>
    </source>
</evidence>
<evidence type="ECO:0000256" key="3">
    <source>
        <dbReference type="ARBA" id="ARBA00022448"/>
    </source>
</evidence>
<evidence type="ECO:0000256" key="1">
    <source>
        <dbReference type="ARBA" id="ARBA00004651"/>
    </source>
</evidence>
<feature type="transmembrane region" description="Helical" evidence="8">
    <location>
        <begin position="162"/>
        <end position="180"/>
    </location>
</feature>
<dbReference type="AlphaFoldDB" id="A0A3N4Z2Z3"/>
<dbReference type="GO" id="GO:0005886">
    <property type="term" value="C:plasma membrane"/>
    <property type="evidence" value="ECO:0007669"/>
    <property type="project" value="UniProtKB-SubCell"/>
</dbReference>
<feature type="transmembrane region" description="Helical" evidence="8">
    <location>
        <begin position="41"/>
        <end position="60"/>
    </location>
</feature>
<keyword evidence="6 8" id="KW-1133">Transmembrane helix</keyword>
<feature type="transmembrane region" description="Helical" evidence="8">
    <location>
        <begin position="187"/>
        <end position="205"/>
    </location>
</feature>
<dbReference type="PANTHER" id="PTHR30269:SF37">
    <property type="entry name" value="MEMBRANE TRANSPORTER PROTEIN"/>
    <property type="match status" value="1"/>
</dbReference>
<sequence length="236" mass="23399">MSGAEFAIVAVTITLAAGLQSSIGFGLGLFAAPVIALVDPTLLPGAVVILGTSVALMVAVRERASIDFRGAGWAMVGRVPGTAVGAALVATLPTRGLSLALAASVLAGVGLSIAGWRPEPRRRAVVAAGLASGVMGTATAIGGPPMALVWQGSSGPRMRGTMSAYFIAGSVFSLVALLAVGALEARTVTIAVALLPALVLGFVLSRLVRPWLDANRLRTAALAVSAAGAVLVVVAG</sequence>
<dbReference type="EMBL" id="RKRA01000001">
    <property type="protein sequence ID" value="RPF26883.1"/>
    <property type="molecule type" value="Genomic_DNA"/>
</dbReference>
<dbReference type="OrthoDB" id="5472127at2"/>
<dbReference type="RefSeq" id="WP_123916046.1">
    <property type="nucleotide sequence ID" value="NZ_RKRA01000001.1"/>
</dbReference>
<evidence type="ECO:0000256" key="8">
    <source>
        <dbReference type="RuleBase" id="RU363041"/>
    </source>
</evidence>
<keyword evidence="5 8" id="KW-0812">Transmembrane</keyword>
<evidence type="ECO:0000313" key="10">
    <source>
        <dbReference type="Proteomes" id="UP000280726"/>
    </source>
</evidence>
<keyword evidence="10" id="KW-1185">Reference proteome</keyword>
<feature type="transmembrane region" description="Helical" evidence="8">
    <location>
        <begin position="96"/>
        <end position="116"/>
    </location>
</feature>
<gene>
    <name evidence="9" type="ORF">EDD32_1342</name>
</gene>
<feature type="transmembrane region" description="Helical" evidence="8">
    <location>
        <begin position="217"/>
        <end position="235"/>
    </location>
</feature>
<comment type="subcellular location">
    <subcellularLocation>
        <location evidence="1 8">Cell membrane</location>
        <topology evidence="1 8">Multi-pass membrane protein</topology>
    </subcellularLocation>
</comment>
<name>A0A3N4Z2Z3_9MICO</name>
<feature type="transmembrane region" description="Helical" evidence="8">
    <location>
        <begin position="123"/>
        <end position="142"/>
    </location>
</feature>
<dbReference type="Proteomes" id="UP000280726">
    <property type="component" value="Unassembled WGS sequence"/>
</dbReference>
<dbReference type="Pfam" id="PF01925">
    <property type="entry name" value="TauE"/>
    <property type="match status" value="1"/>
</dbReference>
<dbReference type="InterPro" id="IPR002781">
    <property type="entry name" value="TM_pro_TauE-like"/>
</dbReference>
<accession>A0A3N4Z2Z3</accession>
<evidence type="ECO:0000256" key="2">
    <source>
        <dbReference type="ARBA" id="ARBA00009142"/>
    </source>
</evidence>
<proteinExistence type="inferred from homology"/>
<feature type="transmembrane region" description="Helical" evidence="8">
    <location>
        <begin position="72"/>
        <end position="90"/>
    </location>
</feature>
<keyword evidence="3" id="KW-0813">Transport</keyword>
<evidence type="ECO:0000256" key="5">
    <source>
        <dbReference type="ARBA" id="ARBA00022692"/>
    </source>
</evidence>
<keyword evidence="7 8" id="KW-0472">Membrane</keyword>
<dbReference type="PANTHER" id="PTHR30269">
    <property type="entry name" value="TRANSMEMBRANE PROTEIN YFCA"/>
    <property type="match status" value="1"/>
</dbReference>
<protein>
    <recommendedName>
        <fullName evidence="8">Probable membrane transporter protein</fullName>
    </recommendedName>
</protein>
<organism evidence="9 10">
    <name type="scientific">Georgenia muralis</name>
    <dbReference type="NCBI Taxonomy" id="154117"/>
    <lineage>
        <taxon>Bacteria</taxon>
        <taxon>Bacillati</taxon>
        <taxon>Actinomycetota</taxon>
        <taxon>Actinomycetes</taxon>
        <taxon>Micrococcales</taxon>
        <taxon>Bogoriellaceae</taxon>
        <taxon>Georgenia</taxon>
    </lineage>
</organism>
<evidence type="ECO:0000313" key="9">
    <source>
        <dbReference type="EMBL" id="RPF26883.1"/>
    </source>
</evidence>
<comment type="caution">
    <text evidence="9">The sequence shown here is derived from an EMBL/GenBank/DDBJ whole genome shotgun (WGS) entry which is preliminary data.</text>
</comment>
<evidence type="ECO:0000256" key="6">
    <source>
        <dbReference type="ARBA" id="ARBA00022989"/>
    </source>
</evidence>
<evidence type="ECO:0000256" key="7">
    <source>
        <dbReference type="ARBA" id="ARBA00023136"/>
    </source>
</evidence>